<comment type="subcellular location">
    <subcellularLocation>
        <location evidence="1">Membrane</location>
        <topology evidence="1">Single-pass membrane protein</topology>
    </subcellularLocation>
</comment>
<comment type="caution">
    <text evidence="8">The sequence shown here is derived from an EMBL/GenBank/DDBJ whole genome shotgun (WGS) entry which is preliminary data.</text>
</comment>
<evidence type="ECO:0000256" key="7">
    <source>
        <dbReference type="SAM" id="MobiDB-lite"/>
    </source>
</evidence>
<sequence length="245" mass="26726">MKVLLAVLGGLCLSLTTFVAGLVAAMVFFTAGGDKKQLTDTTDLWTNHPMRVEVADSGLERVPSRAPVPAQTTAAKSSPNQETDDDLSIASSEEAVAGQYAQRLDETITGSIVPAEVPSDEAPDEPLLSEAHLDWCSSRYRSYRPRDNSYTPYSGGRKQCVSPFLSDQGSAEVINEVSPPPATDDSFADETAPPDNQQIEQAAADRPANYRSWEHAQSCFARYRSYRPEDNTYQPYGGGPRRQCE</sequence>
<comment type="function">
    <text evidence="6">Has immunoglobulin-binding and hemagglutination properties, and can bind to mannose. Essential for virulence. May be involved in LPS biosynthesis or polysaccharide transport.</text>
</comment>
<keyword evidence="5" id="KW-0430">Lectin</keyword>
<dbReference type="EMBL" id="JBEPLJ010000014">
    <property type="protein sequence ID" value="MET3587523.1"/>
    <property type="molecule type" value="Genomic_DNA"/>
</dbReference>
<name>A0ABV2HAD8_9HYPH</name>
<evidence type="ECO:0000313" key="9">
    <source>
        <dbReference type="Proteomes" id="UP001549031"/>
    </source>
</evidence>
<dbReference type="Pfam" id="PF07886">
    <property type="entry name" value="BA14K"/>
    <property type="match status" value="2"/>
</dbReference>
<evidence type="ECO:0000313" key="8">
    <source>
        <dbReference type="EMBL" id="MET3587523.1"/>
    </source>
</evidence>
<proteinExistence type="inferred from homology"/>
<keyword evidence="4" id="KW-1003">Cell membrane</keyword>
<evidence type="ECO:0000256" key="4">
    <source>
        <dbReference type="ARBA" id="ARBA00022475"/>
    </source>
</evidence>
<keyword evidence="9" id="KW-1185">Reference proteome</keyword>
<organism evidence="8 9">
    <name type="scientific">Pseudorhizobium tarimense</name>
    <dbReference type="NCBI Taxonomy" id="1079109"/>
    <lineage>
        <taxon>Bacteria</taxon>
        <taxon>Pseudomonadati</taxon>
        <taxon>Pseudomonadota</taxon>
        <taxon>Alphaproteobacteria</taxon>
        <taxon>Hyphomicrobiales</taxon>
        <taxon>Rhizobiaceae</taxon>
        <taxon>Rhizobium/Agrobacterium group</taxon>
        <taxon>Pseudorhizobium</taxon>
    </lineage>
</organism>
<gene>
    <name evidence="8" type="ORF">ABID21_003648</name>
</gene>
<reference evidence="8 9" key="1">
    <citation type="submission" date="2024-06" db="EMBL/GenBank/DDBJ databases">
        <title>Genomic Encyclopedia of Type Strains, Phase IV (KMG-IV): sequencing the most valuable type-strain genomes for metagenomic binning, comparative biology and taxonomic classification.</title>
        <authorList>
            <person name="Goeker M."/>
        </authorList>
    </citation>
    <scope>NUCLEOTIDE SEQUENCE [LARGE SCALE GENOMIC DNA]</scope>
    <source>
        <strain evidence="8 9">DSM 105042</strain>
    </source>
</reference>
<evidence type="ECO:0000256" key="6">
    <source>
        <dbReference type="ARBA" id="ARBA00025321"/>
    </source>
</evidence>
<evidence type="ECO:0000256" key="1">
    <source>
        <dbReference type="ARBA" id="ARBA00004167"/>
    </source>
</evidence>
<protein>
    <recommendedName>
        <fullName evidence="3">Lectin-like protein BA14k</fullName>
    </recommendedName>
</protein>
<dbReference type="InterPro" id="IPR012413">
    <property type="entry name" value="BA14K"/>
</dbReference>
<evidence type="ECO:0000256" key="2">
    <source>
        <dbReference type="ARBA" id="ARBA00010270"/>
    </source>
</evidence>
<comment type="similarity">
    <text evidence="2">Belongs to the BA14k family.</text>
</comment>
<keyword evidence="4" id="KW-0472">Membrane</keyword>
<dbReference type="Proteomes" id="UP001549031">
    <property type="component" value="Unassembled WGS sequence"/>
</dbReference>
<feature type="region of interest" description="Disordered" evidence="7">
    <location>
        <begin position="174"/>
        <end position="210"/>
    </location>
</feature>
<accession>A0ABV2HAD8</accession>
<evidence type="ECO:0000256" key="3">
    <source>
        <dbReference type="ARBA" id="ARBA00020552"/>
    </source>
</evidence>
<feature type="compositionally biased region" description="Polar residues" evidence="7">
    <location>
        <begin position="70"/>
        <end position="81"/>
    </location>
</feature>
<evidence type="ECO:0000256" key="5">
    <source>
        <dbReference type="ARBA" id="ARBA00022734"/>
    </source>
</evidence>
<feature type="region of interest" description="Disordered" evidence="7">
    <location>
        <begin position="57"/>
        <end position="87"/>
    </location>
</feature>
<dbReference type="RefSeq" id="WP_247245206.1">
    <property type="nucleotide sequence ID" value="NZ_JALJRA010000014.1"/>
</dbReference>